<dbReference type="PANTHER" id="PTHR33607:SF2">
    <property type="entry name" value="ENDONUCLEASE-1"/>
    <property type="match status" value="1"/>
</dbReference>
<evidence type="ECO:0000256" key="1">
    <source>
        <dbReference type="ARBA" id="ARBA00006429"/>
    </source>
</evidence>
<dbReference type="GO" id="GO:0016787">
    <property type="term" value="F:hydrolase activity"/>
    <property type="evidence" value="ECO:0007669"/>
    <property type="project" value="UniProtKB-KW"/>
</dbReference>
<name>A0A399S7K1_9BACT</name>
<evidence type="ECO:0000256" key="4">
    <source>
        <dbReference type="SAM" id="MobiDB-lite"/>
    </source>
</evidence>
<dbReference type="AlphaFoldDB" id="A0A399S7K1"/>
<feature type="chain" id="PRO_5017230900" evidence="5">
    <location>
        <begin position="21"/>
        <end position="951"/>
    </location>
</feature>
<dbReference type="RefSeq" id="WP_119432202.1">
    <property type="nucleotide sequence ID" value="NZ_QWGE01000003.1"/>
</dbReference>
<dbReference type="PANTHER" id="PTHR33607">
    <property type="entry name" value="ENDONUCLEASE-1"/>
    <property type="match status" value="1"/>
</dbReference>
<feature type="domain" description="Fibronectin type-III" evidence="6">
    <location>
        <begin position="264"/>
        <end position="362"/>
    </location>
</feature>
<dbReference type="InterPro" id="IPR007346">
    <property type="entry name" value="Endonuclease-I"/>
</dbReference>
<dbReference type="Proteomes" id="UP000266005">
    <property type="component" value="Unassembled WGS sequence"/>
</dbReference>
<feature type="region of interest" description="Disordered" evidence="4">
    <location>
        <begin position="145"/>
        <end position="176"/>
    </location>
</feature>
<organism evidence="7 8">
    <name type="scientific">Pontibacter oryzae</name>
    <dbReference type="NCBI Taxonomy" id="2304593"/>
    <lineage>
        <taxon>Bacteria</taxon>
        <taxon>Pseudomonadati</taxon>
        <taxon>Bacteroidota</taxon>
        <taxon>Cytophagia</taxon>
        <taxon>Cytophagales</taxon>
        <taxon>Hymenobacteraceae</taxon>
        <taxon>Pontibacter</taxon>
    </lineage>
</organism>
<keyword evidence="2" id="KW-0540">Nuclease</keyword>
<feature type="signal peptide" evidence="5">
    <location>
        <begin position="1"/>
        <end position="20"/>
    </location>
</feature>
<dbReference type="Pfam" id="PF18962">
    <property type="entry name" value="Por_Secre_tail"/>
    <property type="match status" value="1"/>
</dbReference>
<dbReference type="Pfam" id="PF04231">
    <property type="entry name" value="Endonuclease_1"/>
    <property type="match status" value="1"/>
</dbReference>
<reference evidence="8" key="1">
    <citation type="submission" date="2018-08" db="EMBL/GenBank/DDBJ databases">
        <title>Mucilaginibacter sp. MYSH2.</title>
        <authorList>
            <person name="Seo T."/>
        </authorList>
    </citation>
    <scope>NUCLEOTIDE SEQUENCE [LARGE SCALE GENOMIC DNA]</scope>
    <source>
        <strain evidence="8">KIRAN</strain>
    </source>
</reference>
<dbReference type="SUPFAM" id="SSF54060">
    <property type="entry name" value="His-Me finger endonucleases"/>
    <property type="match status" value="1"/>
</dbReference>
<evidence type="ECO:0000313" key="8">
    <source>
        <dbReference type="Proteomes" id="UP000266005"/>
    </source>
</evidence>
<keyword evidence="8" id="KW-1185">Reference proteome</keyword>
<dbReference type="EMBL" id="QWGE01000003">
    <property type="protein sequence ID" value="RIJ37545.1"/>
    <property type="molecule type" value="Genomic_DNA"/>
</dbReference>
<dbReference type="InterPro" id="IPR044925">
    <property type="entry name" value="His-Me_finger_sf"/>
</dbReference>
<comment type="similarity">
    <text evidence="1">Belongs to the EndA/NucM nuclease family.</text>
</comment>
<dbReference type="SMART" id="SM00060">
    <property type="entry name" value="FN3"/>
    <property type="match status" value="2"/>
</dbReference>
<proteinExistence type="inferred from homology"/>
<feature type="compositionally biased region" description="Polar residues" evidence="4">
    <location>
        <begin position="145"/>
        <end position="161"/>
    </location>
</feature>
<evidence type="ECO:0000259" key="6">
    <source>
        <dbReference type="SMART" id="SM00060"/>
    </source>
</evidence>
<dbReference type="InterPro" id="IPR026444">
    <property type="entry name" value="Secre_tail"/>
</dbReference>
<evidence type="ECO:0000313" key="7">
    <source>
        <dbReference type="EMBL" id="RIJ37545.1"/>
    </source>
</evidence>
<dbReference type="GO" id="GO:0004518">
    <property type="term" value="F:nuclease activity"/>
    <property type="evidence" value="ECO:0007669"/>
    <property type="project" value="UniProtKB-KW"/>
</dbReference>
<dbReference type="InterPro" id="IPR013783">
    <property type="entry name" value="Ig-like_fold"/>
</dbReference>
<dbReference type="OrthoDB" id="9770276at2"/>
<feature type="compositionally biased region" description="Basic and acidic residues" evidence="4">
    <location>
        <begin position="167"/>
        <end position="176"/>
    </location>
</feature>
<dbReference type="InterPro" id="IPR036116">
    <property type="entry name" value="FN3_sf"/>
</dbReference>
<keyword evidence="5" id="KW-0732">Signal</keyword>
<dbReference type="InterPro" id="IPR003961">
    <property type="entry name" value="FN3_dom"/>
</dbReference>
<dbReference type="SUPFAM" id="SSF49265">
    <property type="entry name" value="Fibronectin type III"/>
    <property type="match status" value="1"/>
</dbReference>
<dbReference type="Gene3D" id="2.60.40.10">
    <property type="entry name" value="Immunoglobulins"/>
    <property type="match status" value="4"/>
</dbReference>
<feature type="region of interest" description="Disordered" evidence="4">
    <location>
        <begin position="531"/>
        <end position="553"/>
    </location>
</feature>
<accession>A0A399S7K1</accession>
<evidence type="ECO:0000256" key="2">
    <source>
        <dbReference type="ARBA" id="ARBA00022722"/>
    </source>
</evidence>
<protein>
    <submittedName>
        <fullName evidence="7">T9SS C-terminal target domain-containing protein</fullName>
    </submittedName>
</protein>
<sequence>MKRFLHLAFALLLGVQYVNAQSAPPSNLSGEALKTWLRENWYDGKRNVLDYGTARGKMYNYIDNYNNTVTCVYSGYQESKAYSETSTSTAIGNINCEHTVPQSWFDEEVRMRSDIHHLFPTYIQWNSDRGSDPFAEIPDNQTTKWVRGSNSQSGIPTTNIDEYSEDGPGKYEPREDHKGNLARAVFYFYTMHAGQRFDSGKGTISAVADINTLYQWHQQDPVDARERERNNRVEVSQGNRNPYIDYPDLVAKAWNLTPAVCEATTQITNLNLITASPVSLKATWTNGNGNSRLVVVREGAAVDFIPSGSYTGIDADFSLAADQGNGHKIVFGANGSDVVITGLKANTTYHVQAFEYCASSATYVTANAPAQSITSPDYTCSGTPAAPTAVAATGVTKNSFSLSWTNGGGDSRLVVLRKGEPVNFVPANGTTYTGANADFSLANALADGSKLIYVGAESSIAITGLESGTIYYAQIFESCSNGYVYATEGAPSYGVTTEAATTNPPVGNGNAIAIQDFNGAATDGWAVTSGFSKSSDNTGNPSGQRVRSGSSHQVSATTSTLEFASVDVTGKTGVYVELYNSSVSVSSGNGIEASDYLEVYVALNGGAFPAAPEIKITGDQSDNNVRYGMNGTAVIATTAGTPVTRTFIKADGEAGDIAAEIAPSKLQVSIPDGASSVKLKLVVKTGSSSNEVWCIDDVGLYAAAATTDCDENALENIAGEDKAVCTNQAVTIGAAAAQGYTYTWSPAAGLNDASAANPTVSTTVGGTYTYTVTATDGTCSYQDEVTITVTTAPEKPTITRNNQELTASVDGETYEWLKDGKVVAGAISKIISVSESGTYTVRVRNNENCYSEYSEGLEVVLQPNALPDATKAGISIFPNPTQGKLLLTTKQPLHSVQVNVLNALGQVVLSKQLPVWQVQQELNLQHLPQGMYFIHITSAHVQAMQRIVLAK</sequence>
<keyword evidence="3" id="KW-0378">Hydrolase</keyword>
<comment type="caution">
    <text evidence="7">The sequence shown here is derived from an EMBL/GenBank/DDBJ whole genome shotgun (WGS) entry which is preliminary data.</text>
</comment>
<feature type="domain" description="Fibronectin type-III" evidence="6">
    <location>
        <begin position="384"/>
        <end position="484"/>
    </location>
</feature>
<dbReference type="NCBIfam" id="TIGR04183">
    <property type="entry name" value="Por_Secre_tail"/>
    <property type="match status" value="1"/>
</dbReference>
<gene>
    <name evidence="7" type="ORF">D1627_10540</name>
</gene>
<evidence type="ECO:0000256" key="3">
    <source>
        <dbReference type="ARBA" id="ARBA00022801"/>
    </source>
</evidence>
<evidence type="ECO:0000256" key="5">
    <source>
        <dbReference type="SAM" id="SignalP"/>
    </source>
</evidence>